<dbReference type="InterPro" id="IPR050126">
    <property type="entry name" value="Ap4A_hydrolase"/>
</dbReference>
<dbReference type="Pfam" id="PF12850">
    <property type="entry name" value="Metallophos_2"/>
    <property type="match status" value="1"/>
</dbReference>
<comment type="caution">
    <text evidence="3">The sequence shown here is derived from an EMBL/GenBank/DDBJ whole genome shotgun (WGS) entry which is preliminary data.</text>
</comment>
<dbReference type="PANTHER" id="PTHR42850:SF2">
    <property type="entry name" value="BLL5683 PROTEIN"/>
    <property type="match status" value="1"/>
</dbReference>
<dbReference type="Gene3D" id="3.60.21.10">
    <property type="match status" value="1"/>
</dbReference>
<dbReference type="GO" id="GO:0005737">
    <property type="term" value="C:cytoplasm"/>
    <property type="evidence" value="ECO:0007669"/>
    <property type="project" value="TreeGrafter"/>
</dbReference>
<evidence type="ECO:0000256" key="1">
    <source>
        <dbReference type="ARBA" id="ARBA00008950"/>
    </source>
</evidence>
<dbReference type="SUPFAM" id="SSF56300">
    <property type="entry name" value="Metallo-dependent phosphatases"/>
    <property type="match status" value="1"/>
</dbReference>
<evidence type="ECO:0000259" key="2">
    <source>
        <dbReference type="Pfam" id="PF12850"/>
    </source>
</evidence>
<evidence type="ECO:0000313" key="4">
    <source>
        <dbReference type="Proteomes" id="UP000639396"/>
    </source>
</evidence>
<dbReference type="AlphaFoldDB" id="A0A927H066"/>
<dbReference type="RefSeq" id="WP_190929020.1">
    <property type="nucleotide sequence ID" value="NZ_JACXJA010000019.1"/>
</dbReference>
<organism evidence="3 4">
    <name type="scientific">Paenibacillus oceani</name>
    <dbReference type="NCBI Taxonomy" id="2772510"/>
    <lineage>
        <taxon>Bacteria</taxon>
        <taxon>Bacillati</taxon>
        <taxon>Bacillota</taxon>
        <taxon>Bacilli</taxon>
        <taxon>Bacillales</taxon>
        <taxon>Paenibacillaceae</taxon>
        <taxon>Paenibacillus</taxon>
    </lineage>
</organism>
<dbReference type="GO" id="GO:0016791">
    <property type="term" value="F:phosphatase activity"/>
    <property type="evidence" value="ECO:0007669"/>
    <property type="project" value="TreeGrafter"/>
</dbReference>
<dbReference type="InterPro" id="IPR029052">
    <property type="entry name" value="Metallo-depent_PP-like"/>
</dbReference>
<dbReference type="InterPro" id="IPR011152">
    <property type="entry name" value="Pesterase_MJ0912"/>
</dbReference>
<dbReference type="PIRSF" id="PIRSF000883">
    <property type="entry name" value="Pesterase_MJ0912"/>
    <property type="match status" value="1"/>
</dbReference>
<accession>A0A927H066</accession>
<comment type="similarity">
    <text evidence="1">Belongs to the metallophosphoesterase superfamily. YfcE family.</text>
</comment>
<evidence type="ECO:0000313" key="3">
    <source>
        <dbReference type="EMBL" id="MBD2863390.1"/>
    </source>
</evidence>
<protein>
    <submittedName>
        <fullName evidence="3">Metallophosphoesterase family protein</fullName>
    </submittedName>
</protein>
<dbReference type="Proteomes" id="UP000639396">
    <property type="component" value="Unassembled WGS sequence"/>
</dbReference>
<proteinExistence type="inferred from homology"/>
<gene>
    <name evidence="3" type="ORF">IDH45_15460</name>
</gene>
<keyword evidence="4" id="KW-1185">Reference proteome</keyword>
<reference evidence="3" key="1">
    <citation type="submission" date="2020-09" db="EMBL/GenBank/DDBJ databases">
        <title>A novel bacterium of genus Paenibacillus, isolated from South China Sea.</title>
        <authorList>
            <person name="Huang H."/>
            <person name="Mo K."/>
            <person name="Hu Y."/>
        </authorList>
    </citation>
    <scope>NUCLEOTIDE SEQUENCE</scope>
    <source>
        <strain evidence="3">IB182363</strain>
    </source>
</reference>
<name>A0A927H066_9BACL</name>
<dbReference type="EMBL" id="JACXJA010000019">
    <property type="protein sequence ID" value="MBD2863390.1"/>
    <property type="molecule type" value="Genomic_DNA"/>
</dbReference>
<dbReference type="InterPro" id="IPR024654">
    <property type="entry name" value="Calcineurin-like_PHP_lpxH"/>
</dbReference>
<feature type="domain" description="Calcineurin-like phosphoesterase" evidence="2">
    <location>
        <begin position="1"/>
        <end position="199"/>
    </location>
</feature>
<dbReference type="PANTHER" id="PTHR42850">
    <property type="entry name" value="METALLOPHOSPHOESTERASE"/>
    <property type="match status" value="1"/>
</dbReference>
<sequence length="268" mass="30050">MRLAVLSDVHGNAVAFQAVIDDMKRMAPDTVVFLGDIVMRGPQPSECVELLRSLEPLATVRGNYDHMFTRYPKSPDWKPETFKENMQYRAFQYDRARLTAEQQHWIANWPMGQALSFGGIQTELYHASASSFVQITYPWATLEQLDSLHQYEETKLVLTAHTHHAFVRQAMGRTVVNGGSVGIPFDRDNRASYAVIDLSGNDIAVQLRRVSYDIDRAVSIAKELSMPDLDLFEYGLRHALYPYYEGAVPGSSPSDSPGVPQPAMPTAP</sequence>